<dbReference type="AlphaFoldDB" id="R7VJA6"/>
<name>R7VJA6_CAPTE</name>
<evidence type="ECO:0000256" key="7">
    <source>
        <dbReference type="SAM" id="SignalP"/>
    </source>
</evidence>
<gene>
    <name evidence="8" type="ORF">CAPTEDRAFT_226416</name>
</gene>
<organism evidence="8">
    <name type="scientific">Capitella teleta</name>
    <name type="common">Polychaete worm</name>
    <dbReference type="NCBI Taxonomy" id="283909"/>
    <lineage>
        <taxon>Eukaryota</taxon>
        <taxon>Metazoa</taxon>
        <taxon>Spiralia</taxon>
        <taxon>Lophotrochozoa</taxon>
        <taxon>Annelida</taxon>
        <taxon>Polychaeta</taxon>
        <taxon>Sedentaria</taxon>
        <taxon>Scolecida</taxon>
        <taxon>Capitellidae</taxon>
        <taxon>Capitella</taxon>
    </lineage>
</organism>
<keyword evidence="2" id="KW-0812">Transmembrane</keyword>
<evidence type="ECO:0000256" key="2">
    <source>
        <dbReference type="ARBA" id="ARBA00022692"/>
    </source>
</evidence>
<evidence type="ECO:0000313" key="10">
    <source>
        <dbReference type="Proteomes" id="UP000014760"/>
    </source>
</evidence>
<evidence type="ECO:0000256" key="6">
    <source>
        <dbReference type="ARBA" id="ARBA00023180"/>
    </source>
</evidence>
<keyword evidence="3" id="KW-0735">Signal-anchor</keyword>
<dbReference type="Pfam" id="PF13896">
    <property type="entry name" value="Glyco_transf_49"/>
    <property type="match status" value="2"/>
</dbReference>
<feature type="chain" id="PRO_5008789189" description="Glycosyltransferase family 92 protein" evidence="7">
    <location>
        <begin position="25"/>
        <end position="461"/>
    </location>
</feature>
<evidence type="ECO:0000256" key="1">
    <source>
        <dbReference type="ARBA" id="ARBA00004606"/>
    </source>
</evidence>
<reference evidence="10" key="1">
    <citation type="submission" date="2012-12" db="EMBL/GenBank/DDBJ databases">
        <authorList>
            <person name="Hellsten U."/>
            <person name="Grimwood J."/>
            <person name="Chapman J.A."/>
            <person name="Shapiro H."/>
            <person name="Aerts A."/>
            <person name="Otillar R.P."/>
            <person name="Terry A.Y."/>
            <person name="Boore J.L."/>
            <person name="Simakov O."/>
            <person name="Marletaz F."/>
            <person name="Cho S.-J."/>
            <person name="Edsinger-Gonzales E."/>
            <person name="Havlak P."/>
            <person name="Kuo D.-H."/>
            <person name="Larsson T."/>
            <person name="Lv J."/>
            <person name="Arendt D."/>
            <person name="Savage R."/>
            <person name="Osoegawa K."/>
            <person name="de Jong P."/>
            <person name="Lindberg D.R."/>
            <person name="Seaver E.C."/>
            <person name="Weisblat D.A."/>
            <person name="Putnam N.H."/>
            <person name="Grigoriev I.V."/>
            <person name="Rokhsar D.S."/>
        </authorList>
    </citation>
    <scope>NUCLEOTIDE SEQUENCE</scope>
    <source>
        <strain evidence="10">I ESC-2004</strain>
    </source>
</reference>
<dbReference type="GO" id="GO:0015020">
    <property type="term" value="F:glucuronosyltransferase activity"/>
    <property type="evidence" value="ECO:0007669"/>
    <property type="project" value="TreeGrafter"/>
</dbReference>
<evidence type="ECO:0008006" key="11">
    <source>
        <dbReference type="Google" id="ProtNLM"/>
    </source>
</evidence>
<reference evidence="9" key="3">
    <citation type="submission" date="2015-06" db="UniProtKB">
        <authorList>
            <consortium name="EnsemblMetazoa"/>
        </authorList>
    </citation>
    <scope>IDENTIFICATION</scope>
</reference>
<dbReference type="EMBL" id="AMQN01003728">
    <property type="status" value="NOT_ANNOTATED_CDS"/>
    <property type="molecule type" value="Genomic_DNA"/>
</dbReference>
<dbReference type="OrthoDB" id="6479716at2759"/>
<dbReference type="GO" id="GO:0035269">
    <property type="term" value="P:protein O-linked glycosylation via mannose"/>
    <property type="evidence" value="ECO:0007669"/>
    <property type="project" value="TreeGrafter"/>
</dbReference>
<dbReference type="STRING" id="283909.R7VJA6"/>
<dbReference type="GO" id="GO:0016020">
    <property type="term" value="C:membrane"/>
    <property type="evidence" value="ECO:0007669"/>
    <property type="project" value="UniProtKB-SubCell"/>
</dbReference>
<dbReference type="GO" id="GO:0042285">
    <property type="term" value="F:xylosyltransferase activity"/>
    <property type="evidence" value="ECO:0007669"/>
    <property type="project" value="TreeGrafter"/>
</dbReference>
<proteinExistence type="predicted"/>
<dbReference type="HOGENOM" id="CLU_593465_0_0_1"/>
<evidence type="ECO:0000256" key="5">
    <source>
        <dbReference type="ARBA" id="ARBA00023136"/>
    </source>
</evidence>
<keyword evidence="10" id="KW-1185">Reference proteome</keyword>
<protein>
    <recommendedName>
        <fullName evidence="11">Glycosyltransferase family 92 protein</fullName>
    </recommendedName>
</protein>
<sequence length="461" mass="53727">MAAKPSWCALWEFLRLHLLWLSFCLDTESLISRDVFLLMRSHEHHGLIDFYHFYVSAMSVSFNLMEEGKIINFFLFSGYPECLSGEGKDRTIKAISESTAIDNSDPNSAFEELNDDEICELVKQQSESNYTIKPDLLGADMTSYDDVTLVTQFSVDRLDRFYEIAQLWPGTISASVYVSRSHVLAFLQQWRSLPHLKLRRNILLHMVTQTGPIYPSNALRNIAVKNSVGRFLYLTDVDILPMKGLQSRLRSHLDNSFAKSKKRIQNVDDLVAKTHCWVLTTVIMGVAAKGAAAYVPTFERVHREGRGILPEDKAEVLQQWDAGRIRPFYSTRYQPAYLPILYNKWRRSNAEYKVKYYRQFEPYIVAARDAVHNYSERIPGLYFDKSSHAFVFYLRRFEFFVHPDAFNIHLTHKPTHDNKVDPMYPCVKAIWRNYMDKMEKAHHRQTVKYDNEIASWVDMNA</sequence>
<keyword evidence="7" id="KW-0732">Signal</keyword>
<dbReference type="InterPro" id="IPR051292">
    <property type="entry name" value="Xyl/GlcA_transferase"/>
</dbReference>
<evidence type="ECO:0000256" key="4">
    <source>
        <dbReference type="ARBA" id="ARBA00022989"/>
    </source>
</evidence>
<evidence type="ECO:0000256" key="3">
    <source>
        <dbReference type="ARBA" id="ARBA00022968"/>
    </source>
</evidence>
<comment type="subcellular location">
    <subcellularLocation>
        <location evidence="1">Membrane</location>
        <topology evidence="1">Single-pass type II membrane protein</topology>
    </subcellularLocation>
</comment>
<feature type="signal peptide" evidence="7">
    <location>
        <begin position="1"/>
        <end position="24"/>
    </location>
</feature>
<accession>R7VJA6</accession>
<dbReference type="Proteomes" id="UP000014760">
    <property type="component" value="Unassembled WGS sequence"/>
</dbReference>
<keyword evidence="5" id="KW-0472">Membrane</keyword>
<dbReference type="PANTHER" id="PTHR12270:SF25">
    <property type="entry name" value="GLYCOSYLTRANSFERASE-LIKE PROTEIN LARGE"/>
    <property type="match status" value="1"/>
</dbReference>
<keyword evidence="6" id="KW-0325">Glycoprotein</keyword>
<keyword evidence="4" id="KW-1133">Transmembrane helix</keyword>
<dbReference type="PANTHER" id="PTHR12270">
    <property type="entry name" value="GLYCOSYLTRANSFERASE-RELATED"/>
    <property type="match status" value="1"/>
</dbReference>
<evidence type="ECO:0000313" key="9">
    <source>
        <dbReference type="EnsemblMetazoa" id="CapteP226416"/>
    </source>
</evidence>
<dbReference type="EnsemblMetazoa" id="CapteT226416">
    <property type="protein sequence ID" value="CapteP226416"/>
    <property type="gene ID" value="CapteG226416"/>
</dbReference>
<reference evidence="8 10" key="2">
    <citation type="journal article" date="2013" name="Nature">
        <title>Insights into bilaterian evolution from three spiralian genomes.</title>
        <authorList>
            <person name="Simakov O."/>
            <person name="Marletaz F."/>
            <person name="Cho S.J."/>
            <person name="Edsinger-Gonzales E."/>
            <person name="Havlak P."/>
            <person name="Hellsten U."/>
            <person name="Kuo D.H."/>
            <person name="Larsson T."/>
            <person name="Lv J."/>
            <person name="Arendt D."/>
            <person name="Savage R."/>
            <person name="Osoegawa K."/>
            <person name="de Jong P."/>
            <person name="Grimwood J."/>
            <person name="Chapman J.A."/>
            <person name="Shapiro H."/>
            <person name="Aerts A."/>
            <person name="Otillar R.P."/>
            <person name="Terry A.Y."/>
            <person name="Boore J.L."/>
            <person name="Grigoriev I.V."/>
            <person name="Lindberg D.R."/>
            <person name="Seaver E.C."/>
            <person name="Weisblat D.A."/>
            <person name="Putnam N.H."/>
            <person name="Rokhsar D.S."/>
        </authorList>
    </citation>
    <scope>NUCLEOTIDE SEQUENCE</scope>
    <source>
        <strain evidence="8 10">I ESC-2004</strain>
    </source>
</reference>
<dbReference type="EMBL" id="KB291800">
    <property type="protein sequence ID" value="ELU18647.1"/>
    <property type="molecule type" value="Genomic_DNA"/>
</dbReference>
<evidence type="ECO:0000313" key="8">
    <source>
        <dbReference type="EMBL" id="ELU18647.1"/>
    </source>
</evidence>